<comment type="similarity">
    <text evidence="1 7">Belongs to the carnitine/choline acetyltransferase family.</text>
</comment>
<name>A0A3R7BPU9_APHAT</name>
<keyword evidence="5 7" id="KW-0012">Acyltransferase</keyword>
<dbReference type="EMBL" id="QUTH01003385">
    <property type="protein sequence ID" value="RHZ19740.1"/>
    <property type="molecule type" value="Genomic_DNA"/>
</dbReference>
<evidence type="ECO:0000313" key="10">
    <source>
        <dbReference type="Proteomes" id="UP000285430"/>
    </source>
</evidence>
<dbReference type="PANTHER" id="PTHR22589:SF103">
    <property type="entry name" value="CARNITINE O-ACETYL-TRANSFERASE, ISOFORM A-RELATED"/>
    <property type="match status" value="1"/>
</dbReference>
<reference evidence="9 10" key="1">
    <citation type="submission" date="2018-08" db="EMBL/GenBank/DDBJ databases">
        <title>Aphanomyces genome sequencing and annotation.</title>
        <authorList>
            <person name="Minardi D."/>
            <person name="Oidtmann B."/>
            <person name="Van Der Giezen M."/>
            <person name="Studholme D.J."/>
        </authorList>
    </citation>
    <scope>NUCLEOTIDE SEQUENCE [LARGE SCALE GENOMIC DNA]</scope>
    <source>
        <strain evidence="9 10">Da</strain>
    </source>
</reference>
<dbReference type="InterPro" id="IPR001208">
    <property type="entry name" value="MCM_dom"/>
</dbReference>
<proteinExistence type="inferred from homology"/>
<protein>
    <recommendedName>
        <fullName evidence="8">MCM C-terminal AAA(+) ATPase domain-containing protein</fullName>
    </recommendedName>
</protein>
<dbReference type="Pfam" id="PF00755">
    <property type="entry name" value="Carn_acyltransf"/>
    <property type="match status" value="1"/>
</dbReference>
<gene>
    <name evidence="9" type="ORF">DYB37_005760</name>
</gene>
<evidence type="ECO:0000256" key="3">
    <source>
        <dbReference type="ARBA" id="ARBA00022741"/>
    </source>
</evidence>
<dbReference type="Pfam" id="PF00493">
    <property type="entry name" value="MCM"/>
    <property type="match status" value="1"/>
</dbReference>
<evidence type="ECO:0000256" key="2">
    <source>
        <dbReference type="ARBA" id="ARBA00022679"/>
    </source>
</evidence>
<dbReference type="InterPro" id="IPR023213">
    <property type="entry name" value="CAT-like_dom_sf"/>
</dbReference>
<dbReference type="InterPro" id="IPR039551">
    <property type="entry name" value="Cho/carn_acyl_trans"/>
</dbReference>
<dbReference type="GO" id="GO:0003677">
    <property type="term" value="F:DNA binding"/>
    <property type="evidence" value="ECO:0007669"/>
    <property type="project" value="InterPro"/>
</dbReference>
<accession>A0A3R7BPU9</accession>
<dbReference type="PROSITE" id="PS50051">
    <property type="entry name" value="MCM_2"/>
    <property type="match status" value="1"/>
</dbReference>
<feature type="domain" description="MCM C-terminal AAA(+) ATPase" evidence="8">
    <location>
        <begin position="1"/>
        <end position="29"/>
    </location>
</feature>
<evidence type="ECO:0000259" key="8">
    <source>
        <dbReference type="PROSITE" id="PS50051"/>
    </source>
</evidence>
<dbReference type="AlphaFoldDB" id="A0A3R7BPU9"/>
<keyword evidence="2 7" id="KW-0808">Transferase</keyword>
<evidence type="ECO:0000256" key="4">
    <source>
        <dbReference type="ARBA" id="ARBA00022840"/>
    </source>
</evidence>
<dbReference type="GO" id="GO:0016746">
    <property type="term" value="F:acyltransferase activity"/>
    <property type="evidence" value="ECO:0007669"/>
    <property type="project" value="UniProtKB-KW"/>
</dbReference>
<dbReference type="Gene3D" id="3.30.559.70">
    <property type="entry name" value="Choline/Carnitine o-acyltransferase, domain 2"/>
    <property type="match status" value="1"/>
</dbReference>
<dbReference type="InterPro" id="IPR027417">
    <property type="entry name" value="P-loop_NTPase"/>
</dbReference>
<dbReference type="Proteomes" id="UP000285430">
    <property type="component" value="Unassembled WGS sequence"/>
</dbReference>
<dbReference type="InterPro" id="IPR042231">
    <property type="entry name" value="Cho/carn_acyl_trans_2"/>
</dbReference>
<dbReference type="Gene3D" id="3.30.559.10">
    <property type="entry name" value="Chloramphenicol acetyltransferase-like domain"/>
    <property type="match status" value="1"/>
</dbReference>
<organism evidence="9 10">
    <name type="scientific">Aphanomyces astaci</name>
    <name type="common">Crayfish plague agent</name>
    <dbReference type="NCBI Taxonomy" id="112090"/>
    <lineage>
        <taxon>Eukaryota</taxon>
        <taxon>Sar</taxon>
        <taxon>Stramenopiles</taxon>
        <taxon>Oomycota</taxon>
        <taxon>Saprolegniomycetes</taxon>
        <taxon>Saprolegniales</taxon>
        <taxon>Verrucalvaceae</taxon>
        <taxon>Aphanomyces</taxon>
    </lineage>
</organism>
<evidence type="ECO:0000256" key="1">
    <source>
        <dbReference type="ARBA" id="ARBA00005232"/>
    </source>
</evidence>
<sequence length="735" mass="81192">MEQQTLSVAKAGLVCQLNTRTTVFAVTNPKGRVAKLQAYFCYVKDAVVAVYITETSKSADSMLGYESVLHKSFSADPTTEYYQHEHVILAHLFHSTCRVNATQEDPMTSYPNGFRECWGDYREEEDLEVASQQLYKHQKSLPKLPVPSLTDTCALYLQTVRPLTTDAEFVATKAAVQAFLKGPLGPVLQKRLEARAASRPNSSYLAEWWNTLGYLHVRDPVVFNVSYFFHFSDSVHLAQRSQVGRAASLLVASMAFRNQVASGTRPPETLGKGQTPLCSTAYKYMFNACRIPRRDADSYRIYDPSTHHHVVVMRHNKFFKVHQGPTPLSFLVWTSILTHILDVAGAIESSVGVLSSENRDVWADARTQLLADGNAATLRDIESAVLLLCLDDDAPTSRTDVSRALWHGNGRNRFYDKCIQLVVFGNGKAGLLAEHSMLDGMAMSVYADFILTGLHKQTIDLGDTTLTHAALVARLPAVTPLKVHMSAATLQAIASAERTFDATVAGHDVHVESFFGYGNHAIKSFQCSPDAFVQMAIQLAGRKHWGKSVATYEASQVRVFLHGRTETTRSCSSASHAFANMMVQTSPVDQLSVKTAQAGLCRDACNAHVKYMKIAAQSKGVDRHLLGLRLCLQTGESAALFDDPVFARSKYWQISTSHLTHDLFDGWGWGEVVPDGVGIAYSIKKNSVHFNIACRKAIEGQPSVARSFGHLLEESLLEMRHVMEADQALKLTAKL</sequence>
<dbReference type="PROSITE" id="PS00440">
    <property type="entry name" value="ACYLTRANSF_C_2"/>
    <property type="match status" value="1"/>
</dbReference>
<dbReference type="Gene3D" id="3.40.50.300">
    <property type="entry name" value="P-loop containing nucleotide triphosphate hydrolases"/>
    <property type="match status" value="1"/>
</dbReference>
<dbReference type="GO" id="GO:0005524">
    <property type="term" value="F:ATP binding"/>
    <property type="evidence" value="ECO:0007669"/>
    <property type="project" value="UniProtKB-KW"/>
</dbReference>
<dbReference type="PANTHER" id="PTHR22589">
    <property type="entry name" value="CARNITINE O-ACYLTRANSFERASE"/>
    <property type="match status" value="1"/>
</dbReference>
<feature type="active site" description="Proton acceptor" evidence="6">
    <location>
        <position position="435"/>
    </location>
</feature>
<dbReference type="InterPro" id="IPR000542">
    <property type="entry name" value="Carn_acyl_trans"/>
</dbReference>
<dbReference type="VEuPathDB" id="FungiDB:H257_11569"/>
<dbReference type="SUPFAM" id="SSF52777">
    <property type="entry name" value="CoA-dependent acyltransferases"/>
    <property type="match status" value="2"/>
</dbReference>
<evidence type="ECO:0000256" key="6">
    <source>
        <dbReference type="PIRSR" id="PIRSR600542-1"/>
    </source>
</evidence>
<evidence type="ECO:0000256" key="5">
    <source>
        <dbReference type="ARBA" id="ARBA00023315"/>
    </source>
</evidence>
<comment type="caution">
    <text evidence="9">The sequence shown here is derived from an EMBL/GenBank/DDBJ whole genome shotgun (WGS) entry which is preliminary data.</text>
</comment>
<evidence type="ECO:0000256" key="7">
    <source>
        <dbReference type="RuleBase" id="RU003801"/>
    </source>
</evidence>
<evidence type="ECO:0000313" key="9">
    <source>
        <dbReference type="EMBL" id="RHZ19740.1"/>
    </source>
</evidence>
<keyword evidence="4" id="KW-0067">ATP-binding</keyword>
<keyword evidence="3" id="KW-0547">Nucleotide-binding</keyword>